<comment type="similarity">
    <text evidence="1">Belongs to the RRP7 family.</text>
</comment>
<evidence type="ECO:0000259" key="4">
    <source>
        <dbReference type="Pfam" id="PF17799"/>
    </source>
</evidence>
<evidence type="ECO:0000256" key="1">
    <source>
        <dbReference type="ARBA" id="ARBA00006110"/>
    </source>
</evidence>
<dbReference type="Proteomes" id="UP000271241">
    <property type="component" value="Unassembled WGS sequence"/>
</dbReference>
<evidence type="ECO:0000313" key="5">
    <source>
        <dbReference type="EMBL" id="RKP07016.1"/>
    </source>
</evidence>
<dbReference type="GO" id="GO:0000028">
    <property type="term" value="P:ribosomal small subunit assembly"/>
    <property type="evidence" value="ECO:0007669"/>
    <property type="project" value="TreeGrafter"/>
</dbReference>
<dbReference type="Pfam" id="PF17799">
    <property type="entry name" value="RRM_Rrp7"/>
    <property type="match status" value="1"/>
</dbReference>
<dbReference type="InterPro" id="IPR035979">
    <property type="entry name" value="RBD_domain_sf"/>
</dbReference>
<accession>A0A4P9XMD5</accession>
<dbReference type="Gene3D" id="6.10.250.1770">
    <property type="match status" value="1"/>
</dbReference>
<dbReference type="OrthoDB" id="5390at2759"/>
<dbReference type="STRING" id="78915.A0A4P9XMD5"/>
<proteinExistence type="inferred from homology"/>
<keyword evidence="2" id="KW-0175">Coiled coil</keyword>
<evidence type="ECO:0000256" key="2">
    <source>
        <dbReference type="SAM" id="Coils"/>
    </source>
</evidence>
<dbReference type="InterPro" id="IPR040447">
    <property type="entry name" value="RRM_Rrp7"/>
</dbReference>
<dbReference type="EMBL" id="KZ992779">
    <property type="protein sequence ID" value="RKP07016.1"/>
    <property type="molecule type" value="Genomic_DNA"/>
</dbReference>
<dbReference type="InterPro" id="IPR012677">
    <property type="entry name" value="Nucleotide-bd_a/b_plait_sf"/>
</dbReference>
<dbReference type="PANTHER" id="PTHR13191:SF0">
    <property type="entry name" value="RIBOSOMAL RNA-PROCESSING PROTEIN 7 HOMOLOG A-RELATED"/>
    <property type="match status" value="1"/>
</dbReference>
<evidence type="ECO:0000259" key="3">
    <source>
        <dbReference type="Pfam" id="PF12923"/>
    </source>
</evidence>
<dbReference type="GO" id="GO:0032545">
    <property type="term" value="C:CURI complex"/>
    <property type="evidence" value="ECO:0007669"/>
    <property type="project" value="TreeGrafter"/>
</dbReference>
<gene>
    <name evidence="5" type="ORF">THASP1DRAFT_31170</name>
</gene>
<dbReference type="Pfam" id="PF12923">
    <property type="entry name" value="RRP7"/>
    <property type="match status" value="1"/>
</dbReference>
<dbReference type="SUPFAM" id="SSF54928">
    <property type="entry name" value="RNA-binding domain, RBD"/>
    <property type="match status" value="1"/>
</dbReference>
<dbReference type="AlphaFoldDB" id="A0A4P9XMD5"/>
<feature type="coiled-coil region" evidence="2">
    <location>
        <begin position="315"/>
        <end position="342"/>
    </location>
</feature>
<feature type="domain" description="Rrp7 RRM-like N-terminal" evidence="4">
    <location>
        <begin position="29"/>
        <end position="98"/>
    </location>
</feature>
<sequence>MAKKSTVGGKKKKQSKQANVELAHALAVIDGFQVLPIQVPAATGDDDVAHYVYLKRHQAPTTLMEDENRVSEAKRTLFVLNLPVDATEADVRHWLRDAGAIEDVRFHTLEHWQEMYAMSGEEAESQGAKPMLAKKGKLKGRAATAAAAAAHKGTWSLGEIAATSLRPLLDAGSYAHVIFLEPLGLDRALGLTERARRWRDEPTMAKSKEQLPLGLARYQQAYALSRPNPDELEKRANAYILAHEERKREEEERIAATLNLPDEDGFITVRRVHRKRGNTDGKVTVKAIRPEQAQRLAPTGGKGKDVQDFYRFQQREAKREKLLELRRKFEEDKERIASMRANRRFRPY</sequence>
<protein>
    <submittedName>
        <fullName evidence="5">Ribosomal RNA-processing protein 7-domain-containing protein</fullName>
    </submittedName>
</protein>
<dbReference type="GO" id="GO:0034456">
    <property type="term" value="C:UTP-C complex"/>
    <property type="evidence" value="ECO:0007669"/>
    <property type="project" value="TreeGrafter"/>
</dbReference>
<reference evidence="6" key="1">
    <citation type="journal article" date="2018" name="Nat. Microbiol.">
        <title>Leveraging single-cell genomics to expand the fungal tree of life.</title>
        <authorList>
            <person name="Ahrendt S.R."/>
            <person name="Quandt C.A."/>
            <person name="Ciobanu D."/>
            <person name="Clum A."/>
            <person name="Salamov A."/>
            <person name="Andreopoulos B."/>
            <person name="Cheng J.F."/>
            <person name="Woyke T."/>
            <person name="Pelin A."/>
            <person name="Henrissat B."/>
            <person name="Reynolds N.K."/>
            <person name="Benny G.L."/>
            <person name="Smith M.E."/>
            <person name="James T.Y."/>
            <person name="Grigoriev I.V."/>
        </authorList>
    </citation>
    <scope>NUCLEOTIDE SEQUENCE [LARGE SCALE GENOMIC DNA]</scope>
    <source>
        <strain evidence="6">RSA 1356</strain>
    </source>
</reference>
<dbReference type="GO" id="GO:0006364">
    <property type="term" value="P:rRNA processing"/>
    <property type="evidence" value="ECO:0007669"/>
    <property type="project" value="TreeGrafter"/>
</dbReference>
<dbReference type="InterPro" id="IPR024326">
    <property type="entry name" value="RRP7_C"/>
</dbReference>
<name>A0A4P9XMD5_9FUNG</name>
<evidence type="ECO:0000313" key="6">
    <source>
        <dbReference type="Proteomes" id="UP000271241"/>
    </source>
</evidence>
<feature type="domain" description="Ribosomal RNA-processing protein 7 C-terminal" evidence="3">
    <location>
        <begin position="225"/>
        <end position="348"/>
    </location>
</feature>
<dbReference type="CDD" id="cd12951">
    <property type="entry name" value="RRP7_Rrp7A"/>
    <property type="match status" value="1"/>
</dbReference>
<dbReference type="GO" id="GO:0003676">
    <property type="term" value="F:nucleic acid binding"/>
    <property type="evidence" value="ECO:0007669"/>
    <property type="project" value="InterPro"/>
</dbReference>
<dbReference type="PANTHER" id="PTHR13191">
    <property type="entry name" value="RIBOSOMAL RNA PROCESSING PROTEIN 7-RELATED"/>
    <property type="match status" value="1"/>
</dbReference>
<organism evidence="5 6">
    <name type="scientific">Thamnocephalis sphaerospora</name>
    <dbReference type="NCBI Taxonomy" id="78915"/>
    <lineage>
        <taxon>Eukaryota</taxon>
        <taxon>Fungi</taxon>
        <taxon>Fungi incertae sedis</taxon>
        <taxon>Zoopagomycota</taxon>
        <taxon>Zoopagomycotina</taxon>
        <taxon>Zoopagomycetes</taxon>
        <taxon>Zoopagales</taxon>
        <taxon>Sigmoideomycetaceae</taxon>
        <taxon>Thamnocephalis</taxon>
    </lineage>
</organism>
<dbReference type="Gene3D" id="3.30.70.330">
    <property type="match status" value="1"/>
</dbReference>
<keyword evidence="6" id="KW-1185">Reference proteome</keyword>
<dbReference type="InterPro" id="IPR040446">
    <property type="entry name" value="RRP7"/>
</dbReference>